<organism evidence="3 4">
    <name type="scientific">Enterococcus mundtii</name>
    <dbReference type="NCBI Taxonomy" id="53346"/>
    <lineage>
        <taxon>Bacteria</taxon>
        <taxon>Bacillati</taxon>
        <taxon>Bacillota</taxon>
        <taxon>Bacilli</taxon>
        <taxon>Lactobacillales</taxon>
        <taxon>Enterococcaceae</taxon>
        <taxon>Enterococcus</taxon>
    </lineage>
</organism>
<keyword evidence="5" id="KW-1185">Reference proteome</keyword>
<dbReference type="AlphaFoldDB" id="A0A1L8UX62"/>
<gene>
    <name evidence="3" type="ORF">A5802_001540</name>
    <name evidence="2" type="ORF">EMU01_13170</name>
</gene>
<dbReference type="Proteomes" id="UP000321175">
    <property type="component" value="Unassembled WGS sequence"/>
</dbReference>
<reference evidence="2 5" key="2">
    <citation type="submission" date="2019-07" db="EMBL/GenBank/DDBJ databases">
        <title>Whole genome shotgun sequence of Enterococcus mundtii NBRC 100490.</title>
        <authorList>
            <person name="Hosoyama A."/>
            <person name="Uohara A."/>
            <person name="Ohji S."/>
            <person name="Ichikawa N."/>
        </authorList>
    </citation>
    <scope>NUCLEOTIDE SEQUENCE [LARGE SCALE GENOMIC DNA]</scope>
    <source>
        <strain evidence="2 5">NBRC 100490</strain>
    </source>
</reference>
<protein>
    <recommendedName>
        <fullName evidence="6">WxL domain-containing protein</fullName>
    </recommendedName>
</protein>
<sequence>MNHKTKTLSAVFAGLILVNIGGVAAFAAEVPGQTGSTPTTVTITDATSGDLRLDAVPATYAFETEIENGTYSLSTGTIGTPGNIVVSNDSIAQAWSVRATVANNQLTRAAAPATFTVNSFQINGAQLVGTGATGIVAQSATTPDAGNNTGQITTPVTSIAIGFTDPSNVLQVNNVLNGTINYQLYNTANAS</sequence>
<dbReference type="GeneID" id="60999787"/>
<accession>A0A1L8UX62</accession>
<name>A0A1L8UX62_ENTMU</name>
<reference evidence="3 4" key="1">
    <citation type="submission" date="2017-05" db="EMBL/GenBank/DDBJ databases">
        <title>The Genome Sequence of Enterococcus mundtii 6B1_DIV0119.</title>
        <authorList>
            <consortium name="The Broad Institute Genomics Platform"/>
            <consortium name="The Broad Institute Genomic Center for Infectious Diseases"/>
            <person name="Earl A."/>
            <person name="Manson A."/>
            <person name="Schwartman J."/>
            <person name="Gilmore M."/>
            <person name="Abouelleil A."/>
            <person name="Cao P."/>
            <person name="Chapman S."/>
            <person name="Cusick C."/>
            <person name="Shea T."/>
            <person name="Young S."/>
            <person name="Neafsey D."/>
            <person name="Nusbaum C."/>
            <person name="Birren B."/>
        </authorList>
    </citation>
    <scope>NUCLEOTIDE SEQUENCE [LARGE SCALE GENOMIC DNA]</scope>
    <source>
        <strain evidence="3 4">6B1_DIV0119</strain>
    </source>
</reference>
<dbReference type="Proteomes" id="UP000195024">
    <property type="component" value="Unassembled WGS sequence"/>
</dbReference>
<evidence type="ECO:0000313" key="2">
    <source>
        <dbReference type="EMBL" id="GEL80173.1"/>
    </source>
</evidence>
<evidence type="ECO:0000313" key="5">
    <source>
        <dbReference type="Proteomes" id="UP000321175"/>
    </source>
</evidence>
<dbReference type="EMBL" id="BJWA01000007">
    <property type="protein sequence ID" value="GEL80173.1"/>
    <property type="molecule type" value="Genomic_DNA"/>
</dbReference>
<comment type="caution">
    <text evidence="3">The sequence shown here is derived from an EMBL/GenBank/DDBJ whole genome shotgun (WGS) entry which is preliminary data.</text>
</comment>
<evidence type="ECO:0000313" key="3">
    <source>
        <dbReference type="EMBL" id="OTP27804.1"/>
    </source>
</evidence>
<evidence type="ECO:0000256" key="1">
    <source>
        <dbReference type="SAM" id="SignalP"/>
    </source>
</evidence>
<evidence type="ECO:0000313" key="4">
    <source>
        <dbReference type="Proteomes" id="UP000195024"/>
    </source>
</evidence>
<feature type="signal peptide" evidence="1">
    <location>
        <begin position="1"/>
        <end position="27"/>
    </location>
</feature>
<keyword evidence="1" id="KW-0732">Signal</keyword>
<dbReference type="EMBL" id="NGMS01000001">
    <property type="protein sequence ID" value="OTP27804.1"/>
    <property type="molecule type" value="Genomic_DNA"/>
</dbReference>
<dbReference type="RefSeq" id="WP_071866853.1">
    <property type="nucleotide sequence ID" value="NZ_BJWA01000007.1"/>
</dbReference>
<evidence type="ECO:0008006" key="6">
    <source>
        <dbReference type="Google" id="ProtNLM"/>
    </source>
</evidence>
<proteinExistence type="predicted"/>
<feature type="chain" id="PRO_5014272413" description="WxL domain-containing protein" evidence="1">
    <location>
        <begin position="28"/>
        <end position="191"/>
    </location>
</feature>